<protein>
    <submittedName>
        <fullName evidence="2">SPOSA6832_02041-mRNA-1:cds</fullName>
    </submittedName>
</protein>
<dbReference type="OrthoDB" id="2538079at2759"/>
<keyword evidence="3" id="KW-1185">Reference proteome</keyword>
<gene>
    <name evidence="2" type="primary">SPOSA6832_02041</name>
</gene>
<dbReference type="EMBL" id="CENE01000006">
    <property type="protein sequence ID" value="CEQ40430.1"/>
    <property type="molecule type" value="Genomic_DNA"/>
</dbReference>
<sequence>MPASSSPSSSLSTALPPGNFSSLSPSAASTNVTTTPTLTSTVSSSFNTTLPAAISLNASLTLAPTPSGAASLNSTHLPVSNHTVVSTSRSHLHKAHSAHTTRTTALPRSSSSRVSQTSASSSFSSSSAKPLPTSYGTTSAKNCTEVPSTFEGSMAGFANLCKGKRNMVWSGDDGEVTRAEIESALGMLQQDLEPLWENGQGNILADGSLGQGAYGASLLFEITGDIRALDVAVRIADNILALQNQNTPDPVVIWTGAVDPVWPTKPLPPSNTTELIYAGCENGDIVGHMVNAAVLILKSPCLWDMVPPVFDGPTIFNDTATYYDRALQYIAAGDEWGLTLLRFVLLATDGLDRPERRSTYDNYFNIRFLDPNGSIIQPNDPRWWEVGDSRDPGTPMPWNRRMQMVHGYLRLAAAHETEAAYNPQKTAYFDTIVKQNVEDFLAALNETKSTQNGMTIFEWDYSAGEEATEESQGIHAYYDIWGSWIAWQRSSATFFLSNQFGVQMADTFQFQINLGNGSFSGLVSGTSTPKAYTVGQLWGGWSFYGYFLPEWYQTVASANVKSGFQGRTWLAIPLLWTKHALYINDFTFWTGLYSSGYGITVGTDGSGSSSSSGGLSASAASTLSPSVLAVVSSLVIGLLTVHLSTA</sequence>
<feature type="region of interest" description="Disordered" evidence="1">
    <location>
        <begin position="1"/>
        <end position="43"/>
    </location>
</feature>
<dbReference type="Proteomes" id="UP000243876">
    <property type="component" value="Unassembled WGS sequence"/>
</dbReference>
<accession>A0A0D6ELC5</accession>
<reference evidence="3" key="1">
    <citation type="submission" date="2015-02" db="EMBL/GenBank/DDBJ databases">
        <authorList>
            <person name="Gon?alves P."/>
        </authorList>
    </citation>
    <scope>NUCLEOTIDE SEQUENCE [LARGE SCALE GENOMIC DNA]</scope>
</reference>
<feature type="region of interest" description="Disordered" evidence="1">
    <location>
        <begin position="82"/>
        <end position="139"/>
    </location>
</feature>
<evidence type="ECO:0000313" key="2">
    <source>
        <dbReference type="EMBL" id="CEQ40430.1"/>
    </source>
</evidence>
<feature type="compositionally biased region" description="Low complexity" evidence="1">
    <location>
        <begin position="1"/>
        <end position="17"/>
    </location>
</feature>
<feature type="compositionally biased region" description="Basic residues" evidence="1">
    <location>
        <begin position="90"/>
        <end position="99"/>
    </location>
</feature>
<feature type="compositionally biased region" description="Low complexity" evidence="1">
    <location>
        <begin position="109"/>
        <end position="127"/>
    </location>
</feature>
<feature type="compositionally biased region" description="Low complexity" evidence="1">
    <location>
        <begin position="24"/>
        <end position="43"/>
    </location>
</feature>
<proteinExistence type="predicted"/>
<organism evidence="2 3">
    <name type="scientific">Sporidiobolus salmonicolor</name>
    <name type="common">Yeast-like fungus</name>
    <name type="synonym">Sporobolomyces salmonicolor</name>
    <dbReference type="NCBI Taxonomy" id="5005"/>
    <lineage>
        <taxon>Eukaryota</taxon>
        <taxon>Fungi</taxon>
        <taxon>Dikarya</taxon>
        <taxon>Basidiomycota</taxon>
        <taxon>Pucciniomycotina</taxon>
        <taxon>Microbotryomycetes</taxon>
        <taxon>Sporidiobolales</taxon>
        <taxon>Sporidiobolaceae</taxon>
        <taxon>Sporobolomyces</taxon>
    </lineage>
</organism>
<name>A0A0D6ELC5_SPOSA</name>
<feature type="non-terminal residue" evidence="2">
    <location>
        <position position="1"/>
    </location>
</feature>
<dbReference type="AlphaFoldDB" id="A0A0D6ELC5"/>
<evidence type="ECO:0000256" key="1">
    <source>
        <dbReference type="SAM" id="MobiDB-lite"/>
    </source>
</evidence>
<evidence type="ECO:0000313" key="3">
    <source>
        <dbReference type="Proteomes" id="UP000243876"/>
    </source>
</evidence>